<dbReference type="AlphaFoldDB" id="A0A5P9QE85"/>
<sequence>MTTRTTPDPAPAFPASGTTRPTVADRVEQGRSWRRTAPLDTLGDWSPAPDRLDPVSVLGAQDASRVPELVPIRYGRMSASPFAFYRGSAAVMAADLATLPRTAGVTQLCGDAHVANFGVYAAADRSLVFDINDFDETLPGPFEWDVLRLAASLVLAARDRGFERSVARDAARAAARAYRLATVDLARQRNLDVWYARVDEDRIMRAVDAAKAGKRAHRTAASTFDKARGRTSLRAAEKLTELVDGRLRFREAPPLISREPLSALDREQADTLFESYRSTLDDPLRRLLDRFEPVDAARKVVGVGSVGTRAYVLLLAGRDDDDPLILQLKQAQASVLEKHLGASEYGHSGQRVVNGQRYAQAASDILLGWVTGPGGFDFYVRQLHDMKGSIDLARVRRRGLVTLASLCGSTLARAHARSGDAVAVAAYLGHDTDDDAFDKAVGRFARRYADQAESDAARLDDAIRSGDVEAVTGV</sequence>
<keyword evidence="2" id="KW-0808">Transferase</keyword>
<name>A0A5P9QE85_9MICO</name>
<evidence type="ECO:0000313" key="3">
    <source>
        <dbReference type="Proteomes" id="UP000326702"/>
    </source>
</evidence>
<proteinExistence type="predicted"/>
<evidence type="ECO:0000313" key="2">
    <source>
        <dbReference type="EMBL" id="QFU99793.1"/>
    </source>
</evidence>
<dbReference type="KEGG" id="lxl:KDY119_03329"/>
<evidence type="ECO:0000256" key="1">
    <source>
        <dbReference type="SAM" id="MobiDB-lite"/>
    </source>
</evidence>
<protein>
    <submittedName>
        <fullName evidence="2">Polyphosphate kinase</fullName>
        <ecNumber evidence="2">2.7.4.1</ecNumber>
    </submittedName>
</protein>
<dbReference type="OrthoDB" id="1491115at2"/>
<dbReference type="GO" id="GO:0008976">
    <property type="term" value="F:polyphosphate kinase activity"/>
    <property type="evidence" value="ECO:0007669"/>
    <property type="project" value="UniProtKB-EC"/>
</dbReference>
<dbReference type="EC" id="2.7.4.1" evidence="2"/>
<keyword evidence="2" id="KW-0418">Kinase</keyword>
<reference evidence="2 3" key="1">
    <citation type="submission" date="2019-10" db="EMBL/GenBank/DDBJ databases">
        <title>Genome sequence of Luteimicrobium xylanilyticum HY-24.</title>
        <authorList>
            <person name="Kim D.Y."/>
            <person name="Park H.-Y."/>
        </authorList>
    </citation>
    <scope>NUCLEOTIDE SEQUENCE [LARGE SCALE GENOMIC DNA]</scope>
    <source>
        <strain evidence="2 3">HY-24</strain>
    </source>
</reference>
<dbReference type="PANTHER" id="PTHR39441:SF1">
    <property type="entry name" value="DUF2252 DOMAIN-CONTAINING PROTEIN"/>
    <property type="match status" value="1"/>
</dbReference>
<accession>A0A5P9QE85</accession>
<dbReference type="RefSeq" id="WP_153022553.1">
    <property type="nucleotide sequence ID" value="NZ_BAABIH010000016.1"/>
</dbReference>
<dbReference type="Pfam" id="PF10009">
    <property type="entry name" value="DUF2252"/>
    <property type="match status" value="1"/>
</dbReference>
<dbReference type="Proteomes" id="UP000326702">
    <property type="component" value="Chromosome"/>
</dbReference>
<dbReference type="PANTHER" id="PTHR39441">
    <property type="entry name" value="DUF2252 DOMAIN-CONTAINING PROTEIN"/>
    <property type="match status" value="1"/>
</dbReference>
<feature type="region of interest" description="Disordered" evidence="1">
    <location>
        <begin position="1"/>
        <end position="47"/>
    </location>
</feature>
<organism evidence="2 3">
    <name type="scientific">Luteimicrobium xylanilyticum</name>
    <dbReference type="NCBI Taxonomy" id="1133546"/>
    <lineage>
        <taxon>Bacteria</taxon>
        <taxon>Bacillati</taxon>
        <taxon>Actinomycetota</taxon>
        <taxon>Actinomycetes</taxon>
        <taxon>Micrococcales</taxon>
        <taxon>Luteimicrobium</taxon>
    </lineage>
</organism>
<dbReference type="InterPro" id="IPR018721">
    <property type="entry name" value="DUF2252"/>
</dbReference>
<keyword evidence="3" id="KW-1185">Reference proteome</keyword>
<gene>
    <name evidence="2" type="ORF">KDY119_03329</name>
</gene>
<dbReference type="EMBL" id="CP045529">
    <property type="protein sequence ID" value="QFU99793.1"/>
    <property type="molecule type" value="Genomic_DNA"/>
</dbReference>